<sequence>MKRRQQKKAEKQRQAKVFARELRAAVEDYQPAEALRAIRERIGGAR</sequence>
<accession>A0A7W7D8Z4</accession>
<reference evidence="1 2" key="1">
    <citation type="submission" date="2020-08" db="EMBL/GenBank/DDBJ databases">
        <title>Sequencing the genomes of 1000 actinobacteria strains.</title>
        <authorList>
            <person name="Klenk H.-P."/>
        </authorList>
    </citation>
    <scope>NUCLEOTIDE SEQUENCE [LARGE SCALE GENOMIC DNA]</scope>
    <source>
        <strain evidence="1 2">DSM 45784</strain>
    </source>
</reference>
<keyword evidence="2" id="KW-1185">Reference proteome</keyword>
<evidence type="ECO:0000313" key="1">
    <source>
        <dbReference type="EMBL" id="MBB4702199.1"/>
    </source>
</evidence>
<gene>
    <name evidence="1" type="ORF">BJ982_003743</name>
</gene>
<protein>
    <submittedName>
        <fullName evidence="1">Uncharacterized protein</fullName>
    </submittedName>
</protein>
<dbReference type="AlphaFoldDB" id="A0A7W7D8Z4"/>
<proteinExistence type="predicted"/>
<name>A0A7W7D8Z4_9ACTN</name>
<dbReference type="EMBL" id="JACHND010000001">
    <property type="protein sequence ID" value="MBB4702199.1"/>
    <property type="molecule type" value="Genomic_DNA"/>
</dbReference>
<dbReference type="RefSeq" id="WP_184881782.1">
    <property type="nucleotide sequence ID" value="NZ_BOOV01000026.1"/>
</dbReference>
<comment type="caution">
    <text evidence="1">The sequence shown here is derived from an EMBL/GenBank/DDBJ whole genome shotgun (WGS) entry which is preliminary data.</text>
</comment>
<organism evidence="1 2">
    <name type="scientific">Sphaerisporangium siamense</name>
    <dbReference type="NCBI Taxonomy" id="795645"/>
    <lineage>
        <taxon>Bacteria</taxon>
        <taxon>Bacillati</taxon>
        <taxon>Actinomycetota</taxon>
        <taxon>Actinomycetes</taxon>
        <taxon>Streptosporangiales</taxon>
        <taxon>Streptosporangiaceae</taxon>
        <taxon>Sphaerisporangium</taxon>
    </lineage>
</organism>
<evidence type="ECO:0000313" key="2">
    <source>
        <dbReference type="Proteomes" id="UP000542210"/>
    </source>
</evidence>
<dbReference type="Proteomes" id="UP000542210">
    <property type="component" value="Unassembled WGS sequence"/>
</dbReference>